<feature type="domain" description="WYL" evidence="1">
    <location>
        <begin position="135"/>
        <end position="202"/>
    </location>
</feature>
<dbReference type="Pfam" id="PF25583">
    <property type="entry name" value="WCX"/>
    <property type="match status" value="1"/>
</dbReference>
<protein>
    <submittedName>
        <fullName evidence="3">Uncharacterized protein</fullName>
    </submittedName>
</protein>
<comment type="caution">
    <text evidence="3">The sequence shown here is derived from an EMBL/GenBank/DDBJ whole genome shotgun (WGS) entry which is preliminary data.</text>
</comment>
<dbReference type="PANTHER" id="PTHR34580:SF1">
    <property type="entry name" value="PROTEIN PAFC"/>
    <property type="match status" value="1"/>
</dbReference>
<organism evidence="3 4">
    <name type="scientific">Luteibacter yeojuensis</name>
    <dbReference type="NCBI Taxonomy" id="345309"/>
    <lineage>
        <taxon>Bacteria</taxon>
        <taxon>Pseudomonadati</taxon>
        <taxon>Pseudomonadota</taxon>
        <taxon>Gammaproteobacteria</taxon>
        <taxon>Lysobacterales</taxon>
        <taxon>Rhodanobacteraceae</taxon>
        <taxon>Luteibacter</taxon>
    </lineage>
</organism>
<dbReference type="AlphaFoldDB" id="A0A0F3KWZ8"/>
<name>A0A0F3KWZ8_9GAMM</name>
<keyword evidence="4" id="KW-1185">Reference proteome</keyword>
<sequence length="315" mass="35115">MPRAPTWTTASELRKALARQGIEVSRRTIERDLQVLSGRFPLLADESSKPFGWCWARDANFQFTPRLSASQGVALLLAQAHLRTLLPSSVLAELIPLFDLADQELAHGDWSDWHRRTAVVPTSLSLLPPSIAPGVLNDVHEALLSRRQLMASYRSKGATEARETTIHPLGLIVRGPVQYLVCTLFDYGDIRQLALHRLSATKVSPERSVMPVGFDFTDYVRPAMKYESEGPVRLVAHFTPDAADHLRETALSKDQRLVDLAGTGRIEVTATVELDQTLRWWLKAFGSRVEVREPAALREEFAADLRASLAQYDAA</sequence>
<dbReference type="Proteomes" id="UP000033651">
    <property type="component" value="Unassembled WGS sequence"/>
</dbReference>
<dbReference type="InterPro" id="IPR026881">
    <property type="entry name" value="WYL_dom"/>
</dbReference>
<dbReference type="PANTHER" id="PTHR34580">
    <property type="match status" value="1"/>
</dbReference>
<dbReference type="EMBL" id="JZRB01000014">
    <property type="protein sequence ID" value="KJV35676.1"/>
    <property type="molecule type" value="Genomic_DNA"/>
</dbReference>
<dbReference type="PROSITE" id="PS52050">
    <property type="entry name" value="WYL"/>
    <property type="match status" value="1"/>
</dbReference>
<evidence type="ECO:0000259" key="2">
    <source>
        <dbReference type="Pfam" id="PF25583"/>
    </source>
</evidence>
<evidence type="ECO:0000259" key="1">
    <source>
        <dbReference type="Pfam" id="PF13280"/>
    </source>
</evidence>
<evidence type="ECO:0000313" key="4">
    <source>
        <dbReference type="Proteomes" id="UP000033651"/>
    </source>
</evidence>
<dbReference type="RefSeq" id="WP_045828772.1">
    <property type="nucleotide sequence ID" value="NZ_JZRB01000014.1"/>
</dbReference>
<dbReference type="PATRIC" id="fig|345309.4.peg.522"/>
<feature type="domain" description="WCX" evidence="2">
    <location>
        <begin position="231"/>
        <end position="307"/>
    </location>
</feature>
<proteinExistence type="predicted"/>
<dbReference type="Pfam" id="PF13280">
    <property type="entry name" value="WYL"/>
    <property type="match status" value="1"/>
</dbReference>
<dbReference type="InterPro" id="IPR057727">
    <property type="entry name" value="WCX_dom"/>
</dbReference>
<dbReference type="InterPro" id="IPR051534">
    <property type="entry name" value="CBASS_pafABC_assoc_protein"/>
</dbReference>
<gene>
    <name evidence="3" type="ORF">VI08_06605</name>
</gene>
<evidence type="ECO:0000313" key="3">
    <source>
        <dbReference type="EMBL" id="KJV35676.1"/>
    </source>
</evidence>
<reference evidence="3 4" key="1">
    <citation type="submission" date="2015-03" db="EMBL/GenBank/DDBJ databases">
        <title>Draft genome sequence of Luteibacter yeojuensis strain SU11.</title>
        <authorList>
            <person name="Sulaiman J."/>
            <person name="Priya K."/>
            <person name="Chan K.-G."/>
        </authorList>
    </citation>
    <scope>NUCLEOTIDE SEQUENCE [LARGE SCALE GENOMIC DNA]</scope>
    <source>
        <strain evidence="3 4">SU11</strain>
    </source>
</reference>
<accession>A0A0F3KWZ8</accession>